<feature type="domain" description="STAS" evidence="1">
    <location>
        <begin position="13"/>
        <end position="123"/>
    </location>
</feature>
<dbReference type="InterPro" id="IPR036513">
    <property type="entry name" value="STAS_dom_sf"/>
</dbReference>
<dbReference type="Gene3D" id="3.30.565.10">
    <property type="entry name" value="Histidine kinase-like ATPase, C-terminal domain"/>
    <property type="match status" value="1"/>
</dbReference>
<dbReference type="CDD" id="cd07043">
    <property type="entry name" value="STAS_anti-anti-sigma_factors"/>
    <property type="match status" value="1"/>
</dbReference>
<dbReference type="OrthoDB" id="4327509at2"/>
<dbReference type="InterPro" id="IPR036890">
    <property type="entry name" value="HATPase_C_sf"/>
</dbReference>
<sequence>MAVSPVTDVSPAVRIRAESHEDVPTLVVEGVLDSSTYRTVRDAVIKAAIDEPRAVIVDTNRLHAPSASAWAVFTSARWHCSVWPDVPILLVCAEPRVQREIDKAGVTRYVPVHSTREFALDAVRGQALQVRRRARTELARNISSLDIARTVIADWLTQWDVPDAIPAAATVATVFVENVLDHTESAPALIVESYQDSVTVAVEDGSSHLPGRHEDADRGADIVSGLAIVSALCRAWGATPTSSGKTVWGSVGRENHL</sequence>
<dbReference type="AlphaFoldDB" id="A0A1A2YFG9"/>
<evidence type="ECO:0000313" key="3">
    <source>
        <dbReference type="Proteomes" id="UP000091846"/>
    </source>
</evidence>
<organism evidence="2 3">
    <name type="scientific">Mycobacterium colombiense</name>
    <dbReference type="NCBI Taxonomy" id="339268"/>
    <lineage>
        <taxon>Bacteria</taxon>
        <taxon>Bacillati</taxon>
        <taxon>Actinomycetota</taxon>
        <taxon>Actinomycetes</taxon>
        <taxon>Mycobacteriales</taxon>
        <taxon>Mycobacteriaceae</taxon>
        <taxon>Mycobacterium</taxon>
        <taxon>Mycobacterium avium complex (MAC)</taxon>
    </lineage>
</organism>
<accession>A0A1A2YFG9</accession>
<gene>
    <name evidence="2" type="ORF">A5708_09270</name>
</gene>
<evidence type="ECO:0000313" key="2">
    <source>
        <dbReference type="EMBL" id="OBI35776.1"/>
    </source>
</evidence>
<evidence type="ECO:0000259" key="1">
    <source>
        <dbReference type="PROSITE" id="PS50801"/>
    </source>
</evidence>
<dbReference type="Pfam" id="PF01740">
    <property type="entry name" value="STAS"/>
    <property type="match status" value="1"/>
</dbReference>
<dbReference type="PANTHER" id="PTHR35526">
    <property type="entry name" value="ANTI-SIGMA-F FACTOR RSBW-RELATED"/>
    <property type="match status" value="1"/>
</dbReference>
<dbReference type="InterPro" id="IPR002645">
    <property type="entry name" value="STAS_dom"/>
</dbReference>
<dbReference type="Proteomes" id="UP000091846">
    <property type="component" value="Unassembled WGS sequence"/>
</dbReference>
<dbReference type="EMBL" id="LZKI01000185">
    <property type="protein sequence ID" value="OBI35776.1"/>
    <property type="molecule type" value="Genomic_DNA"/>
</dbReference>
<proteinExistence type="predicted"/>
<dbReference type="InterPro" id="IPR050267">
    <property type="entry name" value="Anti-sigma-factor_SerPK"/>
</dbReference>
<dbReference type="SUPFAM" id="SSF52091">
    <property type="entry name" value="SpoIIaa-like"/>
    <property type="match status" value="1"/>
</dbReference>
<dbReference type="PROSITE" id="PS50801">
    <property type="entry name" value="STAS"/>
    <property type="match status" value="1"/>
</dbReference>
<name>A0A1A2YFG9_9MYCO</name>
<protein>
    <submittedName>
        <fullName evidence="2">Sulfate transporter</fullName>
    </submittedName>
</protein>
<reference evidence="2 3" key="1">
    <citation type="submission" date="2016-06" db="EMBL/GenBank/DDBJ databases">
        <authorList>
            <person name="Kjaerup R.B."/>
            <person name="Dalgaard T.S."/>
            <person name="Juul-Madsen H.R."/>
        </authorList>
    </citation>
    <scope>NUCLEOTIDE SEQUENCE [LARGE SCALE GENOMIC DNA]</scope>
    <source>
        <strain evidence="2 3">E1334</strain>
    </source>
</reference>
<comment type="caution">
    <text evidence="2">The sequence shown here is derived from an EMBL/GenBank/DDBJ whole genome shotgun (WGS) entry which is preliminary data.</text>
</comment>
<dbReference type="PANTHER" id="PTHR35526:SF3">
    <property type="entry name" value="ANTI-SIGMA-F FACTOR RSBW"/>
    <property type="match status" value="1"/>
</dbReference>
<dbReference type="Gene3D" id="3.30.750.24">
    <property type="entry name" value="STAS domain"/>
    <property type="match status" value="1"/>
</dbReference>